<protein>
    <submittedName>
        <fullName evidence="3">Helix-turn-helix transcriptional regulator</fullName>
    </submittedName>
</protein>
<accession>A0ABW4JLR6</accession>
<gene>
    <name evidence="3" type="ORF">ACFSB2_17065</name>
</gene>
<dbReference type="PIRSF" id="PIRSF016838">
    <property type="entry name" value="PafC"/>
    <property type="match status" value="1"/>
</dbReference>
<dbReference type="InterPro" id="IPR036390">
    <property type="entry name" value="WH_DNA-bd_sf"/>
</dbReference>
<name>A0ABW4JLR6_9BACL</name>
<dbReference type="PROSITE" id="PS52050">
    <property type="entry name" value="WYL"/>
    <property type="match status" value="1"/>
</dbReference>
<dbReference type="PANTHER" id="PTHR34580">
    <property type="match status" value="1"/>
</dbReference>
<sequence length="325" mass="36780">MAKMDNLLAIIWLLRSRQKITAEELADRLETSVRTVYRYIDTLCASGVPIVAEAGHAGGYSLPETFHGAPLFFDLEEQKSLSHAALFAKQAGYPFTQALERALGKINHQMTPEQLADLTRHTVGLTVISTADHSAAEAWLPTLEQAVADGCTLVIEYVKNKEETAVKRQVDPYGLVHWRDRWYLIAYCHLRSEMRNFRVDRICALAQTDVNFARPAGFSASDFFLESMLPSANKAEALMQVHIVGDADCIDLLSQHWWLAHYLVERTAKQARFILEQHTVEAYLPHMLIPYGRSIRVVAPDLLRQRLIKVTADLLHFYQADEAHP</sequence>
<comment type="caution">
    <text evidence="3">The sequence shown here is derived from an EMBL/GenBank/DDBJ whole genome shotgun (WGS) entry which is preliminary data.</text>
</comment>
<dbReference type="InterPro" id="IPR036388">
    <property type="entry name" value="WH-like_DNA-bd_sf"/>
</dbReference>
<keyword evidence="4" id="KW-1185">Reference proteome</keyword>
<dbReference type="EMBL" id="JBHUCX010000058">
    <property type="protein sequence ID" value="MFD1676415.1"/>
    <property type="molecule type" value="Genomic_DNA"/>
</dbReference>
<dbReference type="Proteomes" id="UP001597079">
    <property type="component" value="Unassembled WGS sequence"/>
</dbReference>
<dbReference type="InterPro" id="IPR026881">
    <property type="entry name" value="WYL_dom"/>
</dbReference>
<evidence type="ECO:0000313" key="3">
    <source>
        <dbReference type="EMBL" id="MFD1676415.1"/>
    </source>
</evidence>
<reference evidence="4" key="1">
    <citation type="journal article" date="2019" name="Int. J. Syst. Evol. Microbiol.">
        <title>The Global Catalogue of Microorganisms (GCM) 10K type strain sequencing project: providing services to taxonomists for standard genome sequencing and annotation.</title>
        <authorList>
            <consortium name="The Broad Institute Genomics Platform"/>
            <consortium name="The Broad Institute Genome Sequencing Center for Infectious Disease"/>
            <person name="Wu L."/>
            <person name="Ma J."/>
        </authorList>
    </citation>
    <scope>NUCLEOTIDE SEQUENCE [LARGE SCALE GENOMIC DNA]</scope>
    <source>
        <strain evidence="4">CGMCC 1.12286</strain>
    </source>
</reference>
<dbReference type="Gene3D" id="1.10.10.10">
    <property type="entry name" value="Winged helix-like DNA-binding domain superfamily/Winged helix DNA-binding domain"/>
    <property type="match status" value="1"/>
</dbReference>
<dbReference type="InterPro" id="IPR051534">
    <property type="entry name" value="CBASS_pafABC_assoc_protein"/>
</dbReference>
<dbReference type="RefSeq" id="WP_377944315.1">
    <property type="nucleotide sequence ID" value="NZ_JBHUCX010000058.1"/>
</dbReference>
<evidence type="ECO:0000259" key="1">
    <source>
        <dbReference type="Pfam" id="PF08279"/>
    </source>
</evidence>
<proteinExistence type="predicted"/>
<dbReference type="PANTHER" id="PTHR34580:SF3">
    <property type="entry name" value="PROTEIN PAFB"/>
    <property type="match status" value="1"/>
</dbReference>
<dbReference type="InterPro" id="IPR013196">
    <property type="entry name" value="HTH_11"/>
</dbReference>
<evidence type="ECO:0000313" key="4">
    <source>
        <dbReference type="Proteomes" id="UP001597079"/>
    </source>
</evidence>
<dbReference type="SUPFAM" id="SSF46785">
    <property type="entry name" value="Winged helix' DNA-binding domain"/>
    <property type="match status" value="1"/>
</dbReference>
<organism evidence="3 4">
    <name type="scientific">Alicyclobacillus fodiniaquatilis</name>
    <dbReference type="NCBI Taxonomy" id="1661150"/>
    <lineage>
        <taxon>Bacteria</taxon>
        <taxon>Bacillati</taxon>
        <taxon>Bacillota</taxon>
        <taxon>Bacilli</taxon>
        <taxon>Bacillales</taxon>
        <taxon>Alicyclobacillaceae</taxon>
        <taxon>Alicyclobacillus</taxon>
    </lineage>
</organism>
<feature type="domain" description="Helix-turn-helix type 11" evidence="1">
    <location>
        <begin position="7"/>
        <end position="60"/>
    </location>
</feature>
<dbReference type="InterPro" id="IPR028349">
    <property type="entry name" value="PafC-like"/>
</dbReference>
<evidence type="ECO:0000259" key="2">
    <source>
        <dbReference type="Pfam" id="PF13280"/>
    </source>
</evidence>
<dbReference type="Pfam" id="PF08279">
    <property type="entry name" value="HTH_11"/>
    <property type="match status" value="1"/>
</dbReference>
<dbReference type="Pfam" id="PF13280">
    <property type="entry name" value="WYL"/>
    <property type="match status" value="1"/>
</dbReference>
<feature type="domain" description="WYL" evidence="2">
    <location>
        <begin position="140"/>
        <end position="203"/>
    </location>
</feature>